<reference evidence="1 2" key="1">
    <citation type="journal article" date="2021" name="Elife">
        <title>Chloroplast acquisition without the gene transfer in kleptoplastic sea slugs, Plakobranchus ocellatus.</title>
        <authorList>
            <person name="Maeda T."/>
            <person name="Takahashi S."/>
            <person name="Yoshida T."/>
            <person name="Shimamura S."/>
            <person name="Takaki Y."/>
            <person name="Nagai Y."/>
            <person name="Toyoda A."/>
            <person name="Suzuki Y."/>
            <person name="Arimoto A."/>
            <person name="Ishii H."/>
            <person name="Satoh N."/>
            <person name="Nishiyama T."/>
            <person name="Hasebe M."/>
            <person name="Maruyama T."/>
            <person name="Minagawa J."/>
            <person name="Obokata J."/>
            <person name="Shigenobu S."/>
        </authorList>
    </citation>
    <scope>NUCLEOTIDE SEQUENCE [LARGE SCALE GENOMIC DNA]</scope>
</reference>
<comment type="caution">
    <text evidence="1">The sequence shown here is derived from an EMBL/GenBank/DDBJ whole genome shotgun (WGS) entry which is preliminary data.</text>
</comment>
<dbReference type="Gene3D" id="2.40.128.600">
    <property type="match status" value="1"/>
</dbReference>
<organism evidence="1 2">
    <name type="scientific">Elysia marginata</name>
    <dbReference type="NCBI Taxonomy" id="1093978"/>
    <lineage>
        <taxon>Eukaryota</taxon>
        <taxon>Metazoa</taxon>
        <taxon>Spiralia</taxon>
        <taxon>Lophotrochozoa</taxon>
        <taxon>Mollusca</taxon>
        <taxon>Gastropoda</taxon>
        <taxon>Heterobranchia</taxon>
        <taxon>Euthyneura</taxon>
        <taxon>Panpulmonata</taxon>
        <taxon>Sacoglossa</taxon>
        <taxon>Placobranchoidea</taxon>
        <taxon>Plakobranchidae</taxon>
        <taxon>Elysia</taxon>
    </lineage>
</organism>
<proteinExistence type="predicted"/>
<accession>A0AAV4I2J3</accession>
<dbReference type="EMBL" id="BMAT01013011">
    <property type="protein sequence ID" value="GFS03826.1"/>
    <property type="molecule type" value="Genomic_DNA"/>
</dbReference>
<sequence length="256" mass="28918">MFTNAEDMVKGLKFFLGAPNLLSQVQLPPPVLEEVMTPRTLLPVGFRSSLDKSSYIWPVPDISVGYAMGFFRNIYRGTIIGHASTLARELFTWFHLYHVAITYTVTDLLLGEEPWINETSACTFPEPWIKLPEFPDVKLDTKEPDHPFESYIGTFGNDLLGDMVIRKSTTDDQALSMVMSDVTGQLLPEGGNIFRLFLDGNFNHLRQPEAGKHPLPFLRFFFDFKAKECVAVKVPDSIFGGNPVTFHKKPDAKEEL</sequence>
<evidence type="ECO:0000313" key="2">
    <source>
        <dbReference type="Proteomes" id="UP000762676"/>
    </source>
</evidence>
<name>A0AAV4I2J3_9GAST</name>
<dbReference type="Proteomes" id="UP000762676">
    <property type="component" value="Unassembled WGS sequence"/>
</dbReference>
<dbReference type="AlphaFoldDB" id="A0AAV4I2J3"/>
<evidence type="ECO:0000313" key="1">
    <source>
        <dbReference type="EMBL" id="GFS03826.1"/>
    </source>
</evidence>
<keyword evidence="2" id="KW-1185">Reference proteome</keyword>
<protein>
    <submittedName>
        <fullName evidence="1">Protein flp-like</fullName>
    </submittedName>
</protein>
<gene>
    <name evidence="1" type="ORF">ElyMa_006480500</name>
</gene>